<feature type="region of interest" description="Disordered" evidence="1">
    <location>
        <begin position="162"/>
        <end position="189"/>
    </location>
</feature>
<protein>
    <recommendedName>
        <fullName evidence="6">ESX-1 secretion-associated protein EspA/EspE-like domain-containing protein</fullName>
    </recommendedName>
</protein>
<feature type="domain" description="ESX-1 secretion-associated protein EspA/EspE-like" evidence="2">
    <location>
        <begin position="18"/>
        <end position="99"/>
    </location>
</feature>
<feature type="region of interest" description="Disordered" evidence="1">
    <location>
        <begin position="326"/>
        <end position="345"/>
    </location>
</feature>
<evidence type="ECO:0000313" key="5">
    <source>
        <dbReference type="Proteomes" id="UP000467193"/>
    </source>
</evidence>
<accession>A0A7I7QY83</accession>
<organism evidence="4 5">
    <name type="scientific">Mycolicibacterium sediminis</name>
    <dbReference type="NCBI Taxonomy" id="1286180"/>
    <lineage>
        <taxon>Bacteria</taxon>
        <taxon>Bacillati</taxon>
        <taxon>Actinomycetota</taxon>
        <taxon>Actinomycetes</taxon>
        <taxon>Mycobacteriales</taxon>
        <taxon>Mycobacteriaceae</taxon>
        <taxon>Mycolicibacterium</taxon>
    </lineage>
</organism>
<keyword evidence="5" id="KW-1185">Reference proteome</keyword>
<dbReference type="RefSeq" id="WP_163800792.1">
    <property type="nucleotide sequence ID" value="NZ_AP022588.1"/>
</dbReference>
<dbReference type="Proteomes" id="UP000467193">
    <property type="component" value="Chromosome"/>
</dbReference>
<name>A0A7I7QY83_9MYCO</name>
<evidence type="ECO:0000313" key="4">
    <source>
        <dbReference type="EMBL" id="BBY31272.1"/>
    </source>
</evidence>
<proteinExistence type="predicted"/>
<dbReference type="Pfam" id="PF18879">
    <property type="entry name" value="EspA_EspE"/>
    <property type="match status" value="1"/>
</dbReference>
<evidence type="ECO:0000259" key="2">
    <source>
        <dbReference type="Pfam" id="PF18879"/>
    </source>
</evidence>
<dbReference type="KEGG" id="msei:MSEDJ_53680"/>
<feature type="compositionally biased region" description="Basic and acidic residues" evidence="1">
    <location>
        <begin position="162"/>
        <end position="176"/>
    </location>
</feature>
<evidence type="ECO:0008006" key="6">
    <source>
        <dbReference type="Google" id="ProtNLM"/>
    </source>
</evidence>
<dbReference type="InterPro" id="IPR043796">
    <property type="entry name" value="ESX-1_EspA/EspE-like"/>
</dbReference>
<dbReference type="Pfam" id="PF23275">
    <property type="entry name" value="TPR_23"/>
    <property type="match status" value="1"/>
</dbReference>
<evidence type="ECO:0000256" key="1">
    <source>
        <dbReference type="SAM" id="MobiDB-lite"/>
    </source>
</evidence>
<dbReference type="EMBL" id="AP022588">
    <property type="protein sequence ID" value="BBY31272.1"/>
    <property type="molecule type" value="Genomic_DNA"/>
</dbReference>
<reference evidence="4 5" key="1">
    <citation type="journal article" date="2019" name="Emerg. Microbes Infect.">
        <title>Comprehensive subspecies identification of 175 nontuberculous mycobacteria species based on 7547 genomic profiles.</title>
        <authorList>
            <person name="Matsumoto Y."/>
            <person name="Kinjo T."/>
            <person name="Motooka D."/>
            <person name="Nabeya D."/>
            <person name="Jung N."/>
            <person name="Uechi K."/>
            <person name="Horii T."/>
            <person name="Iida T."/>
            <person name="Fujita J."/>
            <person name="Nakamura S."/>
        </authorList>
    </citation>
    <scope>NUCLEOTIDE SEQUENCE [LARGE SCALE GENOMIC DNA]</scope>
    <source>
        <strain evidence="4 5">JCM 17899</strain>
    </source>
</reference>
<dbReference type="InterPro" id="IPR057037">
    <property type="entry name" value="TPR_rep_actino"/>
</dbReference>
<dbReference type="AlphaFoldDB" id="A0A7I7QY83"/>
<feature type="domain" description="TPR repeat" evidence="3">
    <location>
        <begin position="220"/>
        <end position="455"/>
    </location>
</feature>
<evidence type="ECO:0000259" key="3">
    <source>
        <dbReference type="Pfam" id="PF23275"/>
    </source>
</evidence>
<sequence length="767" mass="81734">MSVLDAFDSTWSKARATFGEGAPSTGDQFDQSSRFRQMQTTTESAAPGGQWTGTASSAYDAKNTKHAAKFGEMAALDRQLGAKIDESAQIVQTGRQNLDSVRTWVHSAASSIPQGTNRDQKLLPIVKTGLAGVSAIITTSNKEFFRIGGEIGEINKGWQALKEDKPPGEGDGKGDVENVDGQDDEKLKPEDMEELARKTLEGDDQAAAKVDDILNGIDNDQLGPNSAAHPLDPVQAELVGQMQAQMSDMSMDEVNAARDGLGEHRDVITNAMQVMSNPNVEYPRHDGDGTQVVPTTGGYPLPNDGVLPGDLGALPDGMQQALNEKSSFSGPTGPGVGYPGSNGPTDFEASAREHAANSMKNLADIVGDGDPRFQQGTALDREMMSNAKDWLASQEGPTGKQEHWGDEVVERVFDTAGRDTVVNHDMFTSDKDFMQDVLTHEWQDDGQSARTLTDWIDDTAYSSDPAVNQRAGETASALAAFMGDPANQDTLMNNSTGSQPNMSLGQMNPELTQSLAQAMSPYVDEMAGRNIDGTSGWKMIDSSADLRYPHATNVFGVLGTDSGAATTLDTRSIGVQQAFLNEYANSVIESNGQFSDSSAMDAAGRLKGITDHGAFLSASDVQHDASQAKIDAQARLAANYDLVKDIAGTVPVAGDSLTIGSALLKEAIVGQPPPGWEPGDPPVGSSLAMQSALASTFMQHGIGDPADIARLAPHLHGDNQLDIPPEELNNRDRRIYEPALTNYFDRLGGVINNPIGDYDKAYRDVIG</sequence>
<gene>
    <name evidence="4" type="ORF">MSEDJ_53680</name>
</gene>